<evidence type="ECO:0000313" key="1">
    <source>
        <dbReference type="EMBL" id="TDE93977.1"/>
    </source>
</evidence>
<dbReference type="Proteomes" id="UP000504882">
    <property type="component" value="Unassembled WGS sequence"/>
</dbReference>
<evidence type="ECO:0008006" key="3">
    <source>
        <dbReference type="Google" id="ProtNLM"/>
    </source>
</evidence>
<proteinExistence type="predicted"/>
<evidence type="ECO:0000313" key="2">
    <source>
        <dbReference type="Proteomes" id="UP000504882"/>
    </source>
</evidence>
<organism evidence="1 2">
    <name type="scientific">Occultella glacieicola</name>
    <dbReference type="NCBI Taxonomy" id="2518684"/>
    <lineage>
        <taxon>Bacteria</taxon>
        <taxon>Bacillati</taxon>
        <taxon>Actinomycetota</taxon>
        <taxon>Actinomycetes</taxon>
        <taxon>Micrococcales</taxon>
        <taxon>Ruaniaceae</taxon>
        <taxon>Occultella</taxon>
    </lineage>
</organism>
<name>A0ABY2E3I4_9MICO</name>
<comment type="caution">
    <text evidence="1">The sequence shown here is derived from an EMBL/GenBank/DDBJ whole genome shotgun (WGS) entry which is preliminary data.</text>
</comment>
<protein>
    <recommendedName>
        <fullName evidence="3">PepSY domain-containing protein</fullName>
    </recommendedName>
</protein>
<dbReference type="EMBL" id="SMNA01000005">
    <property type="protein sequence ID" value="TDE93977.1"/>
    <property type="molecule type" value="Genomic_DNA"/>
</dbReference>
<keyword evidence="2" id="KW-1185">Reference proteome</keyword>
<accession>A0ABY2E3I4</accession>
<sequence>MLAPAALVGALADTRTTGTVWAGFDPGRTVEEEDSSSATDWWVSVDDGTSGPLPVDGPGGVVLGQRIDAVRAEHPQAPIESFVHEGVAYDYVHLDPVTHEGDGGSYDLAVEVGARDGVVTHLGAPVHTEGDC</sequence>
<reference evidence="1 2" key="1">
    <citation type="submission" date="2019-03" db="EMBL/GenBank/DDBJ databases">
        <title>Genomic features of bacteria from cold environments.</title>
        <authorList>
            <person name="Shen L."/>
        </authorList>
    </citation>
    <scope>NUCLEOTIDE SEQUENCE [LARGE SCALE GENOMIC DNA]</scope>
    <source>
        <strain evidence="2">T3246-1</strain>
    </source>
</reference>
<gene>
    <name evidence="1" type="ORF">EXU48_10975</name>
</gene>